<protein>
    <submittedName>
        <fullName evidence="1">Uncharacterized protein</fullName>
    </submittedName>
</protein>
<sequence>MTLLTATDFHQWVRCRRQWKASGGPFPRDMTSEVNLRETARTIATGQALLAGDARDLLPGGWKWQPLLTTISANSIDHLGYNVPVVDTGLRH</sequence>
<gene>
    <name evidence="1" type="ORF">AU468_05290</name>
</gene>
<dbReference type="Proteomes" id="UP000237350">
    <property type="component" value="Unassembled WGS sequence"/>
</dbReference>
<name>A0A2S4JVM1_9SPIO</name>
<keyword evidence="2" id="KW-1185">Reference proteome</keyword>
<organism evidence="1 2">
    <name type="scientific">Alkalispirochaeta sphaeroplastigenens</name>
    <dbReference type="NCBI Taxonomy" id="1187066"/>
    <lineage>
        <taxon>Bacteria</taxon>
        <taxon>Pseudomonadati</taxon>
        <taxon>Spirochaetota</taxon>
        <taxon>Spirochaetia</taxon>
        <taxon>Spirochaetales</taxon>
        <taxon>Spirochaetaceae</taxon>
        <taxon>Alkalispirochaeta</taxon>
    </lineage>
</organism>
<reference evidence="2" key="1">
    <citation type="submission" date="2015-12" db="EMBL/GenBank/DDBJ databases">
        <authorList>
            <person name="Lodha T.D."/>
            <person name="Chintalapati S."/>
            <person name="Chintalapati V.R."/>
            <person name="Sravanthi T."/>
        </authorList>
    </citation>
    <scope>NUCLEOTIDE SEQUENCE [LARGE SCALE GENOMIC DNA]</scope>
    <source>
        <strain evidence="2">JC133</strain>
    </source>
</reference>
<comment type="caution">
    <text evidence="1">The sequence shown here is derived from an EMBL/GenBank/DDBJ whole genome shotgun (WGS) entry which is preliminary data.</text>
</comment>
<dbReference type="RefSeq" id="WP_103679826.1">
    <property type="nucleotide sequence ID" value="NZ_LPWH01000053.1"/>
</dbReference>
<dbReference type="EMBL" id="LPWH01000053">
    <property type="protein sequence ID" value="POR03575.1"/>
    <property type="molecule type" value="Genomic_DNA"/>
</dbReference>
<evidence type="ECO:0000313" key="1">
    <source>
        <dbReference type="EMBL" id="POR03575.1"/>
    </source>
</evidence>
<dbReference type="AlphaFoldDB" id="A0A2S4JVM1"/>
<accession>A0A2S4JVM1</accession>
<proteinExistence type="predicted"/>
<evidence type="ECO:0000313" key="2">
    <source>
        <dbReference type="Proteomes" id="UP000237350"/>
    </source>
</evidence>